<dbReference type="Proteomes" id="UP000077315">
    <property type="component" value="Unassembled WGS sequence"/>
</dbReference>
<keyword evidence="3" id="KW-1185">Reference proteome</keyword>
<dbReference type="RefSeq" id="XP_018286762.1">
    <property type="nucleotide sequence ID" value="XM_018436950.1"/>
</dbReference>
<dbReference type="Pfam" id="PF03909">
    <property type="entry name" value="BSD"/>
    <property type="match status" value="1"/>
</dbReference>
<dbReference type="GO" id="GO:0005794">
    <property type="term" value="C:Golgi apparatus"/>
    <property type="evidence" value="ECO:0007669"/>
    <property type="project" value="TreeGrafter"/>
</dbReference>
<sequence length="270" mass="30881">MSQESNTRLFSGVASSFSAFSQTFQKQTSQAFPGTLKRFTDFTQTVQQHARELPSKIIQLPDALESERDAFIKNKTFDRQTTHKTEPVTPWEGYGVYEEEMKKHIIALSADQRNFLLAPPEGTSFQFDMAAYRQSAVAALKNDPGLEKMRFLLVPQQISEPMFWKNYFYRVTLVKQTVLDTPLETKTASKIDDDVLFDFAGTDEEDDHEPIEKKQTKDNKVSKAEVKIDEISPNVDVAATNAKVIETKKEEFGEMEEWERELRMAAGEMP</sequence>
<dbReference type="GO" id="GO:0038203">
    <property type="term" value="P:TORC2 signaling"/>
    <property type="evidence" value="ECO:0007669"/>
    <property type="project" value="TreeGrafter"/>
</dbReference>
<organism evidence="2 3">
    <name type="scientific">Phycomyces blakesleeanus (strain ATCC 8743b / DSM 1359 / FGSC 10004 / NBRC 33097 / NRRL 1555)</name>
    <dbReference type="NCBI Taxonomy" id="763407"/>
    <lineage>
        <taxon>Eukaryota</taxon>
        <taxon>Fungi</taxon>
        <taxon>Fungi incertae sedis</taxon>
        <taxon>Mucoromycota</taxon>
        <taxon>Mucoromycotina</taxon>
        <taxon>Mucoromycetes</taxon>
        <taxon>Mucorales</taxon>
        <taxon>Phycomycetaceae</taxon>
        <taxon>Phycomyces</taxon>
    </lineage>
</organism>
<dbReference type="InterPro" id="IPR035925">
    <property type="entry name" value="BSD_dom_sf"/>
</dbReference>
<dbReference type="Gene3D" id="1.10.3970.10">
    <property type="entry name" value="BSD domain"/>
    <property type="match status" value="1"/>
</dbReference>
<dbReference type="PANTHER" id="PTHR16019">
    <property type="entry name" value="SYNAPSE-ASSOCIATED PROTEIN"/>
    <property type="match status" value="1"/>
</dbReference>
<reference evidence="3" key="1">
    <citation type="submission" date="2015-06" db="EMBL/GenBank/DDBJ databases">
        <title>Expansion of signal transduction pathways in fungi by whole-genome duplication.</title>
        <authorList>
            <consortium name="DOE Joint Genome Institute"/>
            <person name="Corrochano L.M."/>
            <person name="Kuo A."/>
            <person name="Marcet-Houben M."/>
            <person name="Polaino S."/>
            <person name="Salamov A."/>
            <person name="Villalobos J.M."/>
            <person name="Alvarez M.I."/>
            <person name="Avalos J."/>
            <person name="Benito E.P."/>
            <person name="Benoit I."/>
            <person name="Burger G."/>
            <person name="Camino L.P."/>
            <person name="Canovas D."/>
            <person name="Cerda-Olmedo E."/>
            <person name="Cheng J.-F."/>
            <person name="Dominguez A."/>
            <person name="Elias M."/>
            <person name="Eslava A.P."/>
            <person name="Glaser F."/>
            <person name="Grimwood J."/>
            <person name="Gutierrez G."/>
            <person name="Heitman J."/>
            <person name="Henrissat B."/>
            <person name="Iturriaga E.A."/>
            <person name="Lang B.F."/>
            <person name="Lavin J.L."/>
            <person name="Lee S."/>
            <person name="Li W."/>
            <person name="Lindquist E."/>
            <person name="Lopez-Garcia S."/>
            <person name="Luque E.M."/>
            <person name="Marcos A.T."/>
            <person name="Martin J."/>
            <person name="McCluskey K."/>
            <person name="Medina H.R."/>
            <person name="Miralles-Duran A."/>
            <person name="Miyazaki A."/>
            <person name="Munoz-Torres E."/>
            <person name="Oguiza J.A."/>
            <person name="Ohm R."/>
            <person name="Olmedo M."/>
            <person name="Orejas M."/>
            <person name="Ortiz-Castellanos L."/>
            <person name="Pisabarro A.G."/>
            <person name="Rodriguez-Romero J."/>
            <person name="Ruiz-Herrera J."/>
            <person name="Ruiz-Vazquez R."/>
            <person name="Sanz C."/>
            <person name="Schackwitz W."/>
            <person name="Schmutz J."/>
            <person name="Shahriari M."/>
            <person name="Shelest E."/>
            <person name="Silva-Franco F."/>
            <person name="Soanes D."/>
            <person name="Syed K."/>
            <person name="Tagua V.G."/>
            <person name="Talbot N.J."/>
            <person name="Thon M."/>
            <person name="De vries R.P."/>
            <person name="Wiebenga A."/>
            <person name="Yadav J.S."/>
            <person name="Braun E.L."/>
            <person name="Baker S."/>
            <person name="Garre V."/>
            <person name="Horwitz B."/>
            <person name="Torres-Martinez S."/>
            <person name="Idnurm A."/>
            <person name="Herrera-Estrella A."/>
            <person name="Gabaldon T."/>
            <person name="Grigoriev I.V."/>
        </authorList>
    </citation>
    <scope>NUCLEOTIDE SEQUENCE [LARGE SCALE GENOMIC DNA]</scope>
    <source>
        <strain evidence="3">NRRL 1555(-)</strain>
    </source>
</reference>
<dbReference type="InterPro" id="IPR051494">
    <property type="entry name" value="BSD_domain-containing"/>
</dbReference>
<dbReference type="SMART" id="SM00751">
    <property type="entry name" value="BSD"/>
    <property type="match status" value="1"/>
</dbReference>
<dbReference type="PANTHER" id="PTHR16019:SF6">
    <property type="entry name" value="SYNAPSE-ASSOCIATED PROTEIN 1"/>
    <property type="match status" value="1"/>
</dbReference>
<feature type="domain" description="BSD" evidence="1">
    <location>
        <begin position="121"/>
        <end position="175"/>
    </location>
</feature>
<dbReference type="STRING" id="763407.A0A162THX6"/>
<dbReference type="VEuPathDB" id="FungiDB:PHYBLDRAFT_173140"/>
<dbReference type="SUPFAM" id="SSF140383">
    <property type="entry name" value="BSD domain-like"/>
    <property type="match status" value="1"/>
</dbReference>
<accession>A0A162THX6</accession>
<dbReference type="EMBL" id="KV440994">
    <property type="protein sequence ID" value="OAD68722.1"/>
    <property type="molecule type" value="Genomic_DNA"/>
</dbReference>
<dbReference type="InterPro" id="IPR005607">
    <property type="entry name" value="BSD_dom"/>
</dbReference>
<dbReference type="AlphaFoldDB" id="A0A162THX6"/>
<evidence type="ECO:0000313" key="2">
    <source>
        <dbReference type="EMBL" id="OAD68722.1"/>
    </source>
</evidence>
<evidence type="ECO:0000259" key="1">
    <source>
        <dbReference type="PROSITE" id="PS50858"/>
    </source>
</evidence>
<protein>
    <recommendedName>
        <fullName evidence="1">BSD domain-containing protein</fullName>
    </recommendedName>
</protein>
<proteinExistence type="predicted"/>
<gene>
    <name evidence="2" type="ORF">PHYBLDRAFT_173140</name>
</gene>
<dbReference type="PROSITE" id="PS50858">
    <property type="entry name" value="BSD"/>
    <property type="match status" value="1"/>
</dbReference>
<dbReference type="OrthoDB" id="47923at2759"/>
<dbReference type="GeneID" id="28997856"/>
<dbReference type="InParanoid" id="A0A162THX6"/>
<name>A0A162THX6_PHYB8</name>
<dbReference type="GO" id="GO:0005634">
    <property type="term" value="C:nucleus"/>
    <property type="evidence" value="ECO:0007669"/>
    <property type="project" value="TreeGrafter"/>
</dbReference>
<evidence type="ECO:0000313" key="3">
    <source>
        <dbReference type="Proteomes" id="UP000077315"/>
    </source>
</evidence>